<evidence type="ECO:0000313" key="1">
    <source>
        <dbReference type="EMBL" id="GAN55307.1"/>
    </source>
</evidence>
<dbReference type="InterPro" id="IPR038026">
    <property type="entry name" value="MtlR-like_sf"/>
</dbReference>
<reference evidence="1 2" key="1">
    <citation type="submission" date="2012-10" db="EMBL/GenBank/DDBJ databases">
        <title>Genome sequencing of Tanticharoenia sakaeratensis NBRC 103193.</title>
        <authorList>
            <person name="Azuma Y."/>
            <person name="Hadano H."/>
            <person name="Hirakawa H."/>
            <person name="Matsushita K."/>
        </authorList>
    </citation>
    <scope>NUCLEOTIDE SEQUENCE [LARGE SCALE GENOMIC DNA]</scope>
    <source>
        <strain evidence="1 2">NBRC 103193</strain>
    </source>
</reference>
<gene>
    <name evidence="1" type="ORF">Tasa_045_014</name>
</gene>
<dbReference type="RefSeq" id="WP_048850351.1">
    <property type="nucleotide sequence ID" value="NZ_BALE01000045.1"/>
</dbReference>
<evidence type="ECO:0000313" key="2">
    <source>
        <dbReference type="Proteomes" id="UP000032679"/>
    </source>
</evidence>
<accession>A0A0D6MNP7</accession>
<comment type="caution">
    <text evidence="1">The sequence shown here is derived from an EMBL/GenBank/DDBJ whole genome shotgun (WGS) entry which is preliminary data.</text>
</comment>
<dbReference type="GO" id="GO:0045892">
    <property type="term" value="P:negative regulation of DNA-templated transcription"/>
    <property type="evidence" value="ECO:0007669"/>
    <property type="project" value="TreeGrafter"/>
</dbReference>
<organism evidence="1 2">
    <name type="scientific">Tanticharoenia sakaeratensis NBRC 103193</name>
    <dbReference type="NCBI Taxonomy" id="1231623"/>
    <lineage>
        <taxon>Bacteria</taxon>
        <taxon>Pseudomonadati</taxon>
        <taxon>Pseudomonadota</taxon>
        <taxon>Alphaproteobacteria</taxon>
        <taxon>Acetobacterales</taxon>
        <taxon>Acetobacteraceae</taxon>
        <taxon>Tanticharoenia</taxon>
    </lineage>
</organism>
<dbReference type="PANTHER" id="PTHR37941:SF1">
    <property type="entry name" value="FUMARASE E-RELATED"/>
    <property type="match status" value="1"/>
</dbReference>
<dbReference type="EMBL" id="BALE01000045">
    <property type="protein sequence ID" value="GAN55307.1"/>
    <property type="molecule type" value="Genomic_DNA"/>
</dbReference>
<dbReference type="SUPFAM" id="SSF158668">
    <property type="entry name" value="MtlR-like"/>
    <property type="match status" value="1"/>
</dbReference>
<dbReference type="STRING" id="1231623.Tasa_045_014"/>
<keyword evidence="2" id="KW-1185">Reference proteome</keyword>
<dbReference type="InterPro" id="IPR007761">
    <property type="entry name" value="MtlR-like"/>
</dbReference>
<proteinExistence type="predicted"/>
<protein>
    <submittedName>
        <fullName evidence="1">Uncharacterized protein</fullName>
    </submittedName>
</protein>
<dbReference type="Proteomes" id="UP000032679">
    <property type="component" value="Unassembled WGS sequence"/>
</dbReference>
<dbReference type="OrthoDB" id="291822at2"/>
<dbReference type="Gene3D" id="1.20.120.330">
    <property type="entry name" value="Nucleotidyltransferases domain 2"/>
    <property type="match status" value="1"/>
</dbReference>
<dbReference type="PANTHER" id="PTHR37941">
    <property type="entry name" value="FUMARASE E-RELATED"/>
    <property type="match status" value="1"/>
</dbReference>
<dbReference type="AlphaFoldDB" id="A0A0D6MNP7"/>
<sequence>MAYEENFLPGEDDVFGDLNRLNSMLANLDERGLVLSLAAFAEEALRDLIRAYLMPGDAADKMLEGFNAPLGTFSARIRMAQALGLVTTHQANDLDRLRKIRNDFAHNWEPVSFINQRIAAHIRALNFHSLDDDYPETPIGKVRTSISLLLLELRVTAQTVRKRGGATLRGQHIIAGVLGDLDEQMATCKRRLTEIQEDLRSADGDRRRFLLAAKHRWEGKLEIVRLNAPRERQNDVRAIQAELNAWNRGPEY</sequence>
<name>A0A0D6MNP7_9PROT</name>